<name>A0A5D2KKP4_GOSTO</name>
<proteinExistence type="predicted"/>
<evidence type="ECO:0000313" key="2">
    <source>
        <dbReference type="Proteomes" id="UP000322667"/>
    </source>
</evidence>
<sequence length="50" mass="5664">MIVGFQELNVFSLLPFVAETLHFFSPKVLAGVFPMRDKPFLGFPHQDAIN</sequence>
<protein>
    <submittedName>
        <fullName evidence="1">Uncharacterized protein</fullName>
    </submittedName>
</protein>
<keyword evidence="2" id="KW-1185">Reference proteome</keyword>
<gene>
    <name evidence="1" type="ORF">ES332_D06G172500v1</name>
</gene>
<dbReference type="Proteomes" id="UP000322667">
    <property type="component" value="Chromosome D06"/>
</dbReference>
<accession>A0A5D2KKP4</accession>
<dbReference type="AlphaFoldDB" id="A0A5D2KKP4"/>
<organism evidence="1 2">
    <name type="scientific">Gossypium tomentosum</name>
    <name type="common">Hawaiian cotton</name>
    <name type="synonym">Gossypium sandvicense</name>
    <dbReference type="NCBI Taxonomy" id="34277"/>
    <lineage>
        <taxon>Eukaryota</taxon>
        <taxon>Viridiplantae</taxon>
        <taxon>Streptophyta</taxon>
        <taxon>Embryophyta</taxon>
        <taxon>Tracheophyta</taxon>
        <taxon>Spermatophyta</taxon>
        <taxon>Magnoliopsida</taxon>
        <taxon>eudicotyledons</taxon>
        <taxon>Gunneridae</taxon>
        <taxon>Pentapetalae</taxon>
        <taxon>rosids</taxon>
        <taxon>malvids</taxon>
        <taxon>Malvales</taxon>
        <taxon>Malvaceae</taxon>
        <taxon>Malvoideae</taxon>
        <taxon>Gossypium</taxon>
    </lineage>
</organism>
<dbReference type="EMBL" id="CM017628">
    <property type="protein sequence ID" value="TYH67205.1"/>
    <property type="molecule type" value="Genomic_DNA"/>
</dbReference>
<evidence type="ECO:0000313" key="1">
    <source>
        <dbReference type="EMBL" id="TYH67205.1"/>
    </source>
</evidence>
<reference evidence="1 2" key="1">
    <citation type="submission" date="2019-07" db="EMBL/GenBank/DDBJ databases">
        <title>WGS assembly of Gossypium tomentosum.</title>
        <authorList>
            <person name="Chen Z.J."/>
            <person name="Sreedasyam A."/>
            <person name="Ando A."/>
            <person name="Song Q."/>
            <person name="De L."/>
            <person name="Hulse-Kemp A."/>
            <person name="Ding M."/>
            <person name="Ye W."/>
            <person name="Kirkbride R."/>
            <person name="Jenkins J."/>
            <person name="Plott C."/>
            <person name="Lovell J."/>
            <person name="Lin Y.-M."/>
            <person name="Vaughn R."/>
            <person name="Liu B."/>
            <person name="Li W."/>
            <person name="Simpson S."/>
            <person name="Scheffler B."/>
            <person name="Saski C."/>
            <person name="Grover C."/>
            <person name="Hu G."/>
            <person name="Conover J."/>
            <person name="Carlson J."/>
            <person name="Shu S."/>
            <person name="Boston L."/>
            <person name="Williams M."/>
            <person name="Peterson D."/>
            <person name="Mcgee K."/>
            <person name="Jones D."/>
            <person name="Wendel J."/>
            <person name="Stelly D."/>
            <person name="Grimwood J."/>
            <person name="Schmutz J."/>
        </authorList>
    </citation>
    <scope>NUCLEOTIDE SEQUENCE [LARGE SCALE GENOMIC DNA]</scope>
    <source>
        <strain evidence="1">7179.01</strain>
    </source>
</reference>